<name>A0A914SAX5_PAREQ</name>
<organism evidence="1 2">
    <name type="scientific">Parascaris equorum</name>
    <name type="common">Equine roundworm</name>
    <dbReference type="NCBI Taxonomy" id="6256"/>
    <lineage>
        <taxon>Eukaryota</taxon>
        <taxon>Metazoa</taxon>
        <taxon>Ecdysozoa</taxon>
        <taxon>Nematoda</taxon>
        <taxon>Chromadorea</taxon>
        <taxon>Rhabditida</taxon>
        <taxon>Spirurina</taxon>
        <taxon>Ascaridomorpha</taxon>
        <taxon>Ascaridoidea</taxon>
        <taxon>Ascarididae</taxon>
        <taxon>Parascaris</taxon>
    </lineage>
</organism>
<evidence type="ECO:0000313" key="1">
    <source>
        <dbReference type="Proteomes" id="UP000887564"/>
    </source>
</evidence>
<reference evidence="2" key="1">
    <citation type="submission" date="2022-11" db="UniProtKB">
        <authorList>
            <consortium name="WormBaseParasite"/>
        </authorList>
    </citation>
    <scope>IDENTIFICATION</scope>
</reference>
<keyword evidence="1" id="KW-1185">Reference proteome</keyword>
<protein>
    <submittedName>
        <fullName evidence="2">Uncharacterized protein</fullName>
    </submittedName>
</protein>
<dbReference type="InterPro" id="IPR036383">
    <property type="entry name" value="TSP1_rpt_sf"/>
</dbReference>
<dbReference type="Proteomes" id="UP000887564">
    <property type="component" value="Unplaced"/>
</dbReference>
<evidence type="ECO:0000313" key="2">
    <source>
        <dbReference type="WBParaSite" id="PEQ_0001450901-mRNA-1"/>
    </source>
</evidence>
<dbReference type="AlphaFoldDB" id="A0A914SAX5"/>
<dbReference type="SUPFAM" id="SSF82895">
    <property type="entry name" value="TSP-1 type 1 repeat"/>
    <property type="match status" value="1"/>
</dbReference>
<dbReference type="PROSITE" id="PS50092">
    <property type="entry name" value="TSP1"/>
    <property type="match status" value="1"/>
</dbReference>
<sequence>MDSVFRWRSTPVGTCSAACGQGEQHQKVECIRGFVDGSEEVVPDTECRGHARPNDRTSCYTDCSGRKWSYTEWSSVRD</sequence>
<proteinExistence type="predicted"/>
<dbReference type="Gene3D" id="2.20.100.10">
    <property type="entry name" value="Thrombospondin type-1 (TSP1) repeat"/>
    <property type="match status" value="1"/>
</dbReference>
<dbReference type="InterPro" id="IPR000884">
    <property type="entry name" value="TSP1_rpt"/>
</dbReference>
<accession>A0A914SAX5</accession>
<dbReference type="WBParaSite" id="PEQ_0001450901-mRNA-1">
    <property type="protein sequence ID" value="PEQ_0001450901-mRNA-1"/>
    <property type="gene ID" value="PEQ_0001450901"/>
</dbReference>
<dbReference type="Pfam" id="PF19030">
    <property type="entry name" value="TSP1_ADAMTS"/>
    <property type="match status" value="1"/>
</dbReference>